<name>A0AAV4TKH8_9ARAC</name>
<dbReference type="GO" id="GO:0042302">
    <property type="term" value="F:structural constituent of cuticle"/>
    <property type="evidence" value="ECO:0007669"/>
    <property type="project" value="UniProtKB-UniRule"/>
</dbReference>
<dbReference type="GO" id="GO:0005615">
    <property type="term" value="C:extracellular space"/>
    <property type="evidence" value="ECO:0007669"/>
    <property type="project" value="TreeGrafter"/>
</dbReference>
<feature type="region of interest" description="Disordered" evidence="3">
    <location>
        <begin position="99"/>
        <end position="125"/>
    </location>
</feature>
<dbReference type="PANTHER" id="PTHR12236:SF95">
    <property type="entry name" value="CUTICULAR PROTEIN 76BD, ISOFORM C-RELATED"/>
    <property type="match status" value="1"/>
</dbReference>
<dbReference type="Proteomes" id="UP001054837">
    <property type="component" value="Unassembled WGS sequence"/>
</dbReference>
<evidence type="ECO:0000256" key="2">
    <source>
        <dbReference type="PROSITE-ProRule" id="PRU00497"/>
    </source>
</evidence>
<evidence type="ECO:0000256" key="1">
    <source>
        <dbReference type="ARBA" id="ARBA00022460"/>
    </source>
</evidence>
<feature type="compositionally biased region" description="Basic residues" evidence="3">
    <location>
        <begin position="107"/>
        <end position="116"/>
    </location>
</feature>
<feature type="signal peptide" evidence="4">
    <location>
        <begin position="1"/>
        <end position="19"/>
    </location>
</feature>
<reference evidence="5 6" key="1">
    <citation type="submission" date="2021-06" db="EMBL/GenBank/DDBJ databases">
        <title>Caerostris darwini draft genome.</title>
        <authorList>
            <person name="Kono N."/>
            <person name="Arakawa K."/>
        </authorList>
    </citation>
    <scope>NUCLEOTIDE SEQUENCE [LARGE SCALE GENOMIC DNA]</scope>
</reference>
<proteinExistence type="predicted"/>
<evidence type="ECO:0000256" key="4">
    <source>
        <dbReference type="SAM" id="SignalP"/>
    </source>
</evidence>
<dbReference type="PANTHER" id="PTHR12236">
    <property type="entry name" value="STRUCTURAL CONTITUENT OF CUTICLE"/>
    <property type="match status" value="1"/>
</dbReference>
<dbReference type="EMBL" id="BPLQ01009685">
    <property type="protein sequence ID" value="GIY45996.1"/>
    <property type="molecule type" value="Genomic_DNA"/>
</dbReference>
<sequence length="340" mass="37979">MDLAIALILIFSLHREVLGNGYRNSTLEISNDLSSNDLIIFTNGGPVPEYLLNSPYKIVPLPSKGFAKRMDNVSSTVGVFNAGFRNTSLEDFKRVATTNLPQPSLRQRTRPRKQKNKDRQSGRNIERYVQRVESSDGVVAVPVNPTWKRQPTTNAPQSISEADMYQRQSSAYTNNVDSITTWPAFESSNKNLATQIAYPLLYSTYPTQAPFVVQKTSYPPNSFQTLPKPAVKVYEAEVYDSSPIFKPYSFGYDVFDGYGTKQYRQESTAGDGVVRGNYGYKDFQGIYRQVEYTADKDGFHAVLKSNEPGLANVDTGDVLVSVDPPPIAWPSSDNETPKSY</sequence>
<comment type="caution">
    <text evidence="5">The sequence shown here is derived from an EMBL/GenBank/DDBJ whole genome shotgun (WGS) entry which is preliminary data.</text>
</comment>
<gene>
    <name evidence="5" type="primary">Slc6a7</name>
    <name evidence="5" type="ORF">CDAR_539961</name>
</gene>
<feature type="chain" id="PRO_5043551304" evidence="4">
    <location>
        <begin position="20"/>
        <end position="340"/>
    </location>
</feature>
<dbReference type="InterPro" id="IPR051217">
    <property type="entry name" value="Insect_Cuticle_Struc_Prot"/>
</dbReference>
<evidence type="ECO:0000313" key="6">
    <source>
        <dbReference type="Proteomes" id="UP001054837"/>
    </source>
</evidence>
<keyword evidence="1 2" id="KW-0193">Cuticle</keyword>
<dbReference type="GO" id="GO:0031012">
    <property type="term" value="C:extracellular matrix"/>
    <property type="evidence" value="ECO:0007669"/>
    <property type="project" value="TreeGrafter"/>
</dbReference>
<dbReference type="AlphaFoldDB" id="A0AAV4TKH8"/>
<protein>
    <submittedName>
        <fullName evidence="5">Transporter</fullName>
    </submittedName>
</protein>
<organism evidence="5 6">
    <name type="scientific">Caerostris darwini</name>
    <dbReference type="NCBI Taxonomy" id="1538125"/>
    <lineage>
        <taxon>Eukaryota</taxon>
        <taxon>Metazoa</taxon>
        <taxon>Ecdysozoa</taxon>
        <taxon>Arthropoda</taxon>
        <taxon>Chelicerata</taxon>
        <taxon>Arachnida</taxon>
        <taxon>Araneae</taxon>
        <taxon>Araneomorphae</taxon>
        <taxon>Entelegynae</taxon>
        <taxon>Araneoidea</taxon>
        <taxon>Araneidae</taxon>
        <taxon>Caerostris</taxon>
    </lineage>
</organism>
<evidence type="ECO:0000313" key="5">
    <source>
        <dbReference type="EMBL" id="GIY45996.1"/>
    </source>
</evidence>
<dbReference type="Pfam" id="PF00379">
    <property type="entry name" value="Chitin_bind_4"/>
    <property type="match status" value="1"/>
</dbReference>
<keyword evidence="4" id="KW-0732">Signal</keyword>
<keyword evidence="6" id="KW-1185">Reference proteome</keyword>
<dbReference type="InterPro" id="IPR000618">
    <property type="entry name" value="Insect_cuticle"/>
</dbReference>
<evidence type="ECO:0000256" key="3">
    <source>
        <dbReference type="SAM" id="MobiDB-lite"/>
    </source>
</evidence>
<accession>A0AAV4TKH8</accession>
<dbReference type="PROSITE" id="PS51155">
    <property type="entry name" value="CHIT_BIND_RR_2"/>
    <property type="match status" value="1"/>
</dbReference>